<evidence type="ECO:0000256" key="4">
    <source>
        <dbReference type="ARBA" id="ARBA00023136"/>
    </source>
</evidence>
<feature type="compositionally biased region" description="Basic and acidic residues" evidence="5">
    <location>
        <begin position="257"/>
        <end position="266"/>
    </location>
</feature>
<name>A0A927F0W3_9ACTN</name>
<evidence type="ECO:0000313" key="8">
    <source>
        <dbReference type="Proteomes" id="UP000632289"/>
    </source>
</evidence>
<dbReference type="InterPro" id="IPR052374">
    <property type="entry name" value="SERAC1"/>
</dbReference>
<keyword evidence="3" id="KW-0256">Endoplasmic reticulum</keyword>
<dbReference type="InterPro" id="IPR029058">
    <property type="entry name" value="AB_hydrolase_fold"/>
</dbReference>
<evidence type="ECO:0000313" key="7">
    <source>
        <dbReference type="EMBL" id="MBD3933161.1"/>
    </source>
</evidence>
<sequence length="435" mass="48368">MGEKERLAAVFVHGFASKVDTWSSFDQRITEDQDLGSVNVLHFAYSTRVPRSVIWRPDRRLPTLSTIADVLQTYLETEVADYRRVVFVCHSMGGLVVQRYLQRMLSQGRGKELARIRRVVLFATPNAGSEFARRLRRDLLGSHPQEKDLRTLNEEIRDTHAAVIRDVVNATSVGERTCPIPFSVYAGADDNIVPRASAQGSFPTVGALSGDHFSIIKPTSRDHSSYTTLRRLLLEAAADSDPPSDDARPSAAPSGLDSRRSPRRDTPSAVIVAELRTDYDGTAWEDIYHEVREQLTSASILVVDKWAYPKAAVDVVITVRSTEVVMRSNTPARVAILKVYTEHAQSEGRLFVGICAVGEYAEAAKSVIIEWLPSNIDGSFYVVGVADAVQLYEAMMKWIQAAIRRNSPIMRDGSRIDRVLDLAPDPYDIPGKELL</sequence>
<reference evidence="7" key="1">
    <citation type="submission" date="2020-09" db="EMBL/GenBank/DDBJ databases">
        <title>Secondary metabolite and genome analysis of marine Streptomyces chumphonensis KK1-2T.</title>
        <authorList>
            <person name="Phongsopitanun W."/>
            <person name="Kanchanasin P."/>
            <person name="Pittayakhajonwut P."/>
            <person name="Suwanborirux K."/>
            <person name="Tanasupawat S."/>
        </authorList>
    </citation>
    <scope>NUCLEOTIDE SEQUENCE</scope>
    <source>
        <strain evidence="7">KK1-2</strain>
    </source>
</reference>
<dbReference type="InterPro" id="IPR000073">
    <property type="entry name" value="AB_hydrolase_1"/>
</dbReference>
<dbReference type="PANTHER" id="PTHR48182:SF2">
    <property type="entry name" value="PROTEIN SERAC1"/>
    <property type="match status" value="1"/>
</dbReference>
<dbReference type="AlphaFoldDB" id="A0A927F0W3"/>
<dbReference type="GO" id="GO:0016787">
    <property type="term" value="F:hydrolase activity"/>
    <property type="evidence" value="ECO:0007669"/>
    <property type="project" value="UniProtKB-KW"/>
</dbReference>
<dbReference type="GO" id="GO:0016020">
    <property type="term" value="C:membrane"/>
    <property type="evidence" value="ECO:0007669"/>
    <property type="project" value="UniProtKB-SubCell"/>
</dbReference>
<proteinExistence type="predicted"/>
<keyword evidence="7" id="KW-0378">Hydrolase</keyword>
<feature type="region of interest" description="Disordered" evidence="5">
    <location>
        <begin position="237"/>
        <end position="267"/>
    </location>
</feature>
<evidence type="ECO:0000256" key="2">
    <source>
        <dbReference type="ARBA" id="ARBA00004370"/>
    </source>
</evidence>
<dbReference type="SUPFAM" id="SSF53474">
    <property type="entry name" value="alpha/beta-Hydrolases"/>
    <property type="match status" value="1"/>
</dbReference>
<dbReference type="EMBL" id="JACXYU010000008">
    <property type="protein sequence ID" value="MBD3933161.1"/>
    <property type="molecule type" value="Genomic_DNA"/>
</dbReference>
<dbReference type="PANTHER" id="PTHR48182">
    <property type="entry name" value="PROTEIN SERAC1"/>
    <property type="match status" value="1"/>
</dbReference>
<dbReference type="Proteomes" id="UP000632289">
    <property type="component" value="Unassembled WGS sequence"/>
</dbReference>
<dbReference type="RefSeq" id="WP_191210452.1">
    <property type="nucleotide sequence ID" value="NZ_BAABKL010000003.1"/>
</dbReference>
<evidence type="ECO:0000256" key="1">
    <source>
        <dbReference type="ARBA" id="ARBA00004240"/>
    </source>
</evidence>
<accession>A0A927F0W3</accession>
<evidence type="ECO:0000256" key="3">
    <source>
        <dbReference type="ARBA" id="ARBA00022824"/>
    </source>
</evidence>
<gene>
    <name evidence="7" type="ORF">IF129_16590</name>
</gene>
<feature type="domain" description="AB hydrolase-1" evidence="6">
    <location>
        <begin position="10"/>
        <end position="155"/>
    </location>
</feature>
<keyword evidence="4" id="KW-0472">Membrane</keyword>
<evidence type="ECO:0000259" key="6">
    <source>
        <dbReference type="Pfam" id="PF12697"/>
    </source>
</evidence>
<evidence type="ECO:0000256" key="5">
    <source>
        <dbReference type="SAM" id="MobiDB-lite"/>
    </source>
</evidence>
<comment type="subcellular location">
    <subcellularLocation>
        <location evidence="1">Endoplasmic reticulum</location>
    </subcellularLocation>
    <subcellularLocation>
        <location evidence="2">Membrane</location>
    </subcellularLocation>
</comment>
<dbReference type="Pfam" id="PF12697">
    <property type="entry name" value="Abhydrolase_6"/>
    <property type="match status" value="1"/>
</dbReference>
<organism evidence="7 8">
    <name type="scientific">Streptomyces chumphonensis</name>
    <dbReference type="NCBI Taxonomy" id="1214925"/>
    <lineage>
        <taxon>Bacteria</taxon>
        <taxon>Bacillati</taxon>
        <taxon>Actinomycetota</taxon>
        <taxon>Actinomycetes</taxon>
        <taxon>Kitasatosporales</taxon>
        <taxon>Streptomycetaceae</taxon>
        <taxon>Streptomyces</taxon>
    </lineage>
</organism>
<comment type="caution">
    <text evidence="7">The sequence shown here is derived from an EMBL/GenBank/DDBJ whole genome shotgun (WGS) entry which is preliminary data.</text>
</comment>
<dbReference type="Gene3D" id="3.40.50.1820">
    <property type="entry name" value="alpha/beta hydrolase"/>
    <property type="match status" value="1"/>
</dbReference>
<protein>
    <submittedName>
        <fullName evidence="7">Alpha/beta fold hydrolase</fullName>
    </submittedName>
</protein>
<keyword evidence="8" id="KW-1185">Reference proteome</keyword>